<evidence type="ECO:0008006" key="3">
    <source>
        <dbReference type="Google" id="ProtNLM"/>
    </source>
</evidence>
<dbReference type="AlphaFoldDB" id="A0A1U9Z2J1"/>
<name>A0A1U9Z2J1_9HYPH</name>
<accession>A0A1U9Z2J1</accession>
<organism evidence="1 2">
    <name type="scientific">Martelella mediterranea DSM 17316</name>
    <dbReference type="NCBI Taxonomy" id="1122214"/>
    <lineage>
        <taxon>Bacteria</taxon>
        <taxon>Pseudomonadati</taxon>
        <taxon>Pseudomonadota</taxon>
        <taxon>Alphaproteobacteria</taxon>
        <taxon>Hyphomicrobiales</taxon>
        <taxon>Aurantimonadaceae</taxon>
        <taxon>Martelella</taxon>
    </lineage>
</organism>
<keyword evidence="2" id="KW-1185">Reference proteome</keyword>
<dbReference type="OrthoDB" id="572526at2"/>
<sequence>MSGQPFPVDPVLVGIVQAYKNGALIADQVLPRLSPLLPREQFKWWFFDFGQFITLHDTKVGRKSSPNEVEFEAKEKEDRTEDYGLDDVVPIADSANAPAGYDPRAFAAQRLIDLVLLDREVRVANRVFDPDLYGDDNKETLAGADKWTSPDSKPIIAFAEAADSMVMRPNNAVMGRGSWTALRTNQSVLRALTPSGAADGYANKRAVADLLELDDIIIGEGWVNIAKPGQQVQRRRCWGNHCTLFHKAGLADSVSATPTFGWTAQFGTRVSGSIPEPKIGLRGSDRVRSGESVKEVISAPDLGYFFENVA</sequence>
<dbReference type="STRING" id="1122214.Mame_02589"/>
<dbReference type="eggNOG" id="ENOG502Z7K7">
    <property type="taxonomic scope" value="Bacteria"/>
</dbReference>
<dbReference type="Proteomes" id="UP000191135">
    <property type="component" value="Chromosome"/>
</dbReference>
<gene>
    <name evidence="1" type="ORF">Mame_02589</name>
</gene>
<evidence type="ECO:0000313" key="2">
    <source>
        <dbReference type="Proteomes" id="UP000191135"/>
    </source>
</evidence>
<protein>
    <recommendedName>
        <fullName evidence="3">Phage major capsid protein E</fullName>
    </recommendedName>
</protein>
<dbReference type="RefSeq" id="WP_018066410.1">
    <property type="nucleotide sequence ID" value="NZ_AQWH01000023.1"/>
</dbReference>
<dbReference type="Gene3D" id="3.90.1690.10">
    <property type="entry name" value="phage-related protein like domain"/>
    <property type="match status" value="1"/>
</dbReference>
<reference evidence="1 2" key="1">
    <citation type="submission" date="2017-03" db="EMBL/GenBank/DDBJ databases">
        <title>Foreign affairs: Plasmid Transfer between Roseobacters and Rhizobia.</title>
        <authorList>
            <person name="Bartling P."/>
            <person name="Bunk B."/>
            <person name="Overmann J."/>
            <person name="Brinkmann H."/>
            <person name="Petersen J."/>
        </authorList>
    </citation>
    <scope>NUCLEOTIDE SEQUENCE [LARGE SCALE GENOMIC DNA]</scope>
    <source>
        <strain evidence="1 2">MACL11</strain>
    </source>
</reference>
<dbReference type="KEGG" id="mmed:Mame_02589"/>
<dbReference type="InterPro" id="IPR053738">
    <property type="entry name" value="Lambda_capsid_assembly"/>
</dbReference>
<dbReference type="EMBL" id="CP020330">
    <property type="protein sequence ID" value="AQZ51915.1"/>
    <property type="molecule type" value="Genomic_DNA"/>
</dbReference>
<proteinExistence type="predicted"/>
<evidence type="ECO:0000313" key="1">
    <source>
        <dbReference type="EMBL" id="AQZ51915.1"/>
    </source>
</evidence>